<feature type="domain" description="AAA+ ATPase" evidence="2">
    <location>
        <begin position="451"/>
        <end position="569"/>
    </location>
</feature>
<name>A0ABX6QT19_9HYPH</name>
<evidence type="ECO:0000313" key="4">
    <source>
        <dbReference type="Proteomes" id="UP000308530"/>
    </source>
</evidence>
<dbReference type="SMART" id="SM00382">
    <property type="entry name" value="AAA"/>
    <property type="match status" value="1"/>
</dbReference>
<dbReference type="InterPro" id="IPR003593">
    <property type="entry name" value="AAA+_ATPase"/>
</dbReference>
<protein>
    <submittedName>
        <fullName evidence="3">AAA family ATPase</fullName>
    </submittedName>
</protein>
<dbReference type="RefSeq" id="WP_138289306.1">
    <property type="nucleotide sequence ID" value="NZ_CP058351.1"/>
</dbReference>
<keyword evidence="4" id="KW-1185">Reference proteome</keyword>
<keyword evidence="3" id="KW-0614">Plasmid</keyword>
<evidence type="ECO:0000313" key="3">
    <source>
        <dbReference type="EMBL" id="QLF71675.1"/>
    </source>
</evidence>
<dbReference type="SUPFAM" id="SSF52540">
    <property type="entry name" value="P-loop containing nucleoside triphosphate hydrolases"/>
    <property type="match status" value="1"/>
</dbReference>
<dbReference type="InterPro" id="IPR027417">
    <property type="entry name" value="P-loop_NTPase"/>
</dbReference>
<evidence type="ECO:0000259" key="2">
    <source>
        <dbReference type="SMART" id="SM00382"/>
    </source>
</evidence>
<dbReference type="PANTHER" id="PTHR23076">
    <property type="entry name" value="METALLOPROTEASE M41 FTSH"/>
    <property type="match status" value="1"/>
</dbReference>
<accession>A0ABX6QT19</accession>
<dbReference type="EMBL" id="CP058351">
    <property type="protein sequence ID" value="QLF71675.1"/>
    <property type="molecule type" value="Genomic_DNA"/>
</dbReference>
<organism evidence="3 4">
    <name type="scientific">Peteryoungia desertarenae</name>
    <dbReference type="NCBI Taxonomy" id="1813451"/>
    <lineage>
        <taxon>Bacteria</taxon>
        <taxon>Pseudomonadati</taxon>
        <taxon>Pseudomonadota</taxon>
        <taxon>Alphaproteobacteria</taxon>
        <taxon>Hyphomicrobiales</taxon>
        <taxon>Rhizobiaceae</taxon>
        <taxon>Peteryoungia</taxon>
    </lineage>
</organism>
<dbReference type="Pfam" id="PF00004">
    <property type="entry name" value="AAA"/>
    <property type="match status" value="1"/>
</dbReference>
<dbReference type="Proteomes" id="UP000308530">
    <property type="component" value="Plasmid pPRADMK78_01"/>
</dbReference>
<reference evidence="3 4" key="1">
    <citation type="submission" date="2020-06" db="EMBL/GenBank/DDBJ databases">
        <title>Genome sequence of Rhizobium sp strain ADMK78.</title>
        <authorList>
            <person name="Rahi P."/>
        </authorList>
    </citation>
    <scope>NUCLEOTIDE SEQUENCE [LARGE SCALE GENOMIC DNA]</scope>
    <source>
        <strain evidence="3 4">ADMK78</strain>
        <plasmid evidence="3 4">pPRADMK78_01</plasmid>
    </source>
</reference>
<evidence type="ECO:0000256" key="1">
    <source>
        <dbReference type="SAM" id="MobiDB-lite"/>
    </source>
</evidence>
<geneLocation type="plasmid" evidence="3 4">
    <name>pPRADMK78_01</name>
</geneLocation>
<dbReference type="Gene3D" id="3.40.50.300">
    <property type="entry name" value="P-loop containing nucleotide triphosphate hydrolases"/>
    <property type="match status" value="1"/>
</dbReference>
<sequence>MMEILTDRVTRYLLRRIRRLAVLDLYQHAAVAGLLDETAHDPGLNGGQSMISRWVPTVELMDLLSLGNQGKHILSRRLGNAGRQGDSLAEPWQSQQTPAVPVREARTSATSLSLSASSSASDTELERQAASEREALAALREHLPLPKAAPAAVALLIARAVGSHPGGWEALRAVLCRPDPFIVLRIPVPGFQRHCGRSLEDGLLTPSWMKLEELVRLAGICDYGERRRGKLRKPIKTIAGSEVYKIWDRALGRALSDTINSEPAPPVLLVDQTNQDLPDIIMHAAVLVLETHGLDHTLLAELLQICCGIAPKQSLELMRAKGLTLDHLHLDDLALIVRPGRSNAEIISALEALKEDRSTDPESGDAEGSDGSSGRKKSSAVPEWKSGAKPEEKRKSTGSAPVEVIRPQPADTEAVLRVETLSGYGEASDWAASLKLDLDLWHQGLLEWSELSSRLLLSGPPGTGKTTFAKALCNTLQVPLLATSVARWLEASYLGDVLKSINAAFTVASEHRPAILFIDEIDNLGSRASGESRGDRGHDDYWASLINRVLELIDGAAKTEGVIIVAATNLP</sequence>
<dbReference type="InterPro" id="IPR003959">
    <property type="entry name" value="ATPase_AAA_core"/>
</dbReference>
<proteinExistence type="predicted"/>
<feature type="compositionally biased region" description="Basic and acidic residues" evidence="1">
    <location>
        <begin position="386"/>
        <end position="395"/>
    </location>
</feature>
<gene>
    <name evidence="3" type="ORF">FE840_018690</name>
</gene>
<feature type="region of interest" description="Disordered" evidence="1">
    <location>
        <begin position="84"/>
        <end position="129"/>
    </location>
</feature>
<dbReference type="PANTHER" id="PTHR23076:SF97">
    <property type="entry name" value="ATP-DEPENDENT ZINC METALLOPROTEASE YME1L1"/>
    <property type="match status" value="1"/>
</dbReference>
<dbReference type="CDD" id="cd19481">
    <property type="entry name" value="RecA-like_protease"/>
    <property type="match status" value="1"/>
</dbReference>
<feature type="compositionally biased region" description="Low complexity" evidence="1">
    <location>
        <begin position="107"/>
        <end position="121"/>
    </location>
</feature>
<feature type="region of interest" description="Disordered" evidence="1">
    <location>
        <begin position="355"/>
        <end position="408"/>
    </location>
</feature>